<comment type="subcellular location">
    <subcellularLocation>
        <location evidence="1">Endomembrane system</location>
        <topology evidence="1">Multi-pass membrane protein</topology>
    </subcellularLocation>
</comment>
<organism evidence="8 9">
    <name type="scientific">Mycolicibacterium arenosum</name>
    <dbReference type="NCBI Taxonomy" id="2952157"/>
    <lineage>
        <taxon>Bacteria</taxon>
        <taxon>Bacillati</taxon>
        <taxon>Actinomycetota</taxon>
        <taxon>Actinomycetes</taxon>
        <taxon>Mycobacteriales</taxon>
        <taxon>Mycobacteriaceae</taxon>
        <taxon>Mycolicibacterium</taxon>
    </lineage>
</organism>
<feature type="transmembrane region" description="Helical" evidence="6">
    <location>
        <begin position="255"/>
        <end position="286"/>
    </location>
</feature>
<feature type="transmembrane region" description="Helical" evidence="6">
    <location>
        <begin position="227"/>
        <end position="248"/>
    </location>
</feature>
<evidence type="ECO:0000256" key="1">
    <source>
        <dbReference type="ARBA" id="ARBA00004127"/>
    </source>
</evidence>
<feature type="compositionally biased region" description="Low complexity" evidence="5">
    <location>
        <begin position="325"/>
        <end position="338"/>
    </location>
</feature>
<dbReference type="EMBL" id="JANDBD010000003">
    <property type="protein sequence ID" value="MCP9272021.1"/>
    <property type="molecule type" value="Genomic_DNA"/>
</dbReference>
<protein>
    <submittedName>
        <fullName evidence="8">HTTM domain-containing protein</fullName>
    </submittedName>
</protein>
<evidence type="ECO:0000256" key="4">
    <source>
        <dbReference type="ARBA" id="ARBA00023136"/>
    </source>
</evidence>
<dbReference type="InterPro" id="IPR053934">
    <property type="entry name" value="HTTM_dom"/>
</dbReference>
<feature type="transmembrane region" description="Helical" evidence="6">
    <location>
        <begin position="21"/>
        <end position="48"/>
    </location>
</feature>
<dbReference type="InterPro" id="IPR052964">
    <property type="entry name" value="Sporulation_signal_mat"/>
</dbReference>
<dbReference type="Pfam" id="PF05090">
    <property type="entry name" value="HTTM"/>
    <property type="match status" value="1"/>
</dbReference>
<feature type="transmembrane region" description="Helical" evidence="6">
    <location>
        <begin position="133"/>
        <end position="151"/>
    </location>
</feature>
<feature type="domain" description="HTTM-like" evidence="7">
    <location>
        <begin position="24"/>
        <end position="291"/>
    </location>
</feature>
<feature type="transmembrane region" description="Helical" evidence="6">
    <location>
        <begin position="88"/>
        <end position="121"/>
    </location>
</feature>
<feature type="region of interest" description="Disordered" evidence="5">
    <location>
        <begin position="310"/>
        <end position="370"/>
    </location>
</feature>
<evidence type="ECO:0000256" key="6">
    <source>
        <dbReference type="SAM" id="Phobius"/>
    </source>
</evidence>
<evidence type="ECO:0000256" key="2">
    <source>
        <dbReference type="ARBA" id="ARBA00022692"/>
    </source>
</evidence>
<evidence type="ECO:0000259" key="7">
    <source>
        <dbReference type="SMART" id="SM00752"/>
    </source>
</evidence>
<accession>A0ABT1LYP7</accession>
<dbReference type="Proteomes" id="UP001651690">
    <property type="component" value="Unassembled WGS sequence"/>
</dbReference>
<keyword evidence="9" id="KW-1185">Reference proteome</keyword>
<dbReference type="SMART" id="SM00752">
    <property type="entry name" value="HTTM"/>
    <property type="match status" value="1"/>
</dbReference>
<sequence length="370" mass="41169">MNSPMTALRVRAQAGVAAWRGFWFTVQPAYTLGIVRMAFGVLVFFWALEVGRDLYVRFGSSGFYPVPPNVPFMWSVFKLFPSDSALLVGWLALMIASVALIFGWHSRFAAIVVFILIFSFERRNPWIFNAGDGLIRIEALLMALSPCGAALSLDQRRRTGSFWTSQEKSLWALRLMQVQVSVIYISTVIAKLRGETWQSGTAVGYTLRLDDMLILPVPWFVSDTPVIANAMTWGTLAVEIAIGVLVWNRRWRAKVLFAGVVLHLSIMLTVVVGFFSLAMFVMYLAFVPTERAQAIADAMARRSAAFTARFRRRRQPADTPPSTPEPVHAAEPAPVFVVQRPPAPEQEAEPVSTGRHARREPADAAAPAPR</sequence>
<reference evidence="8 9" key="1">
    <citation type="submission" date="2022-06" db="EMBL/GenBank/DDBJ databases">
        <title>Mycolicibacterium sp. CAU 1645 isolated from seawater.</title>
        <authorList>
            <person name="Kim W."/>
        </authorList>
    </citation>
    <scope>NUCLEOTIDE SEQUENCE [LARGE SCALE GENOMIC DNA]</scope>
    <source>
        <strain evidence="8 9">CAU 1645</strain>
    </source>
</reference>
<evidence type="ECO:0000313" key="8">
    <source>
        <dbReference type="EMBL" id="MCP9272021.1"/>
    </source>
</evidence>
<proteinExistence type="predicted"/>
<evidence type="ECO:0000313" key="9">
    <source>
        <dbReference type="Proteomes" id="UP001651690"/>
    </source>
</evidence>
<gene>
    <name evidence="8" type="ORF">NM203_07465</name>
</gene>
<keyword evidence="4 6" id="KW-0472">Membrane</keyword>
<comment type="caution">
    <text evidence="8">The sequence shown here is derived from an EMBL/GenBank/DDBJ whole genome shotgun (WGS) entry which is preliminary data.</text>
</comment>
<keyword evidence="3 6" id="KW-1133">Transmembrane helix</keyword>
<evidence type="ECO:0000256" key="3">
    <source>
        <dbReference type="ARBA" id="ARBA00022989"/>
    </source>
</evidence>
<name>A0ABT1LYP7_9MYCO</name>
<evidence type="ECO:0000256" key="5">
    <source>
        <dbReference type="SAM" id="MobiDB-lite"/>
    </source>
</evidence>
<keyword evidence="2 6" id="KW-0812">Transmembrane</keyword>
<dbReference type="InterPro" id="IPR011020">
    <property type="entry name" value="HTTM-like"/>
</dbReference>
<dbReference type="PANTHER" id="PTHR39535:SF2">
    <property type="entry name" value="HTTM DOMAIN-CONTAINING PROTEIN"/>
    <property type="match status" value="1"/>
</dbReference>
<dbReference type="PANTHER" id="PTHR39535">
    <property type="entry name" value="SPORULATION-DELAYING PROTEIN SDPB"/>
    <property type="match status" value="1"/>
</dbReference>
<dbReference type="RefSeq" id="WP_255059200.1">
    <property type="nucleotide sequence ID" value="NZ_JANDBD010000003.1"/>
</dbReference>